<dbReference type="Proteomes" id="UP000242638">
    <property type="component" value="Unassembled WGS sequence"/>
</dbReference>
<reference evidence="2" key="2">
    <citation type="submission" date="2025-08" db="UniProtKB">
        <authorList>
            <consortium name="Ensembl"/>
        </authorList>
    </citation>
    <scope>IDENTIFICATION</scope>
    <source>
        <strain evidence="2">Guanapo</strain>
    </source>
</reference>
<organism evidence="2 3">
    <name type="scientific">Poecilia reticulata</name>
    <name type="common">Guppy</name>
    <name type="synonym">Acanthophacelus reticulatus</name>
    <dbReference type="NCBI Taxonomy" id="8081"/>
    <lineage>
        <taxon>Eukaryota</taxon>
        <taxon>Metazoa</taxon>
        <taxon>Chordata</taxon>
        <taxon>Craniata</taxon>
        <taxon>Vertebrata</taxon>
        <taxon>Euteleostomi</taxon>
        <taxon>Actinopterygii</taxon>
        <taxon>Neopterygii</taxon>
        <taxon>Teleostei</taxon>
        <taxon>Neoteleostei</taxon>
        <taxon>Acanthomorphata</taxon>
        <taxon>Ovalentaria</taxon>
        <taxon>Atherinomorphae</taxon>
        <taxon>Cyprinodontiformes</taxon>
        <taxon>Poeciliidae</taxon>
        <taxon>Poeciliinae</taxon>
        <taxon>Poecilia</taxon>
    </lineage>
</organism>
<evidence type="ECO:0000313" key="2">
    <source>
        <dbReference type="Ensembl" id="ENSPREP00000009921.1"/>
    </source>
</evidence>
<dbReference type="Pfam" id="PF00078">
    <property type="entry name" value="RVT_1"/>
    <property type="match status" value="1"/>
</dbReference>
<dbReference type="CDD" id="cd01650">
    <property type="entry name" value="RT_nLTR_like"/>
    <property type="match status" value="1"/>
</dbReference>
<dbReference type="Bgee" id="ENSPREG00000006761">
    <property type="expression patterns" value="Expressed in caudal fin and 1 other cell type or tissue"/>
</dbReference>
<sequence>MLCPNKTNAGKMTQFQLLNYKTLEEIISQLSSGSCCLDVLPTHFFKKVLPVVANDLIQIVNSSLSSGVFPQALKTAVIKPLIKKNNLDKSLLQNYRPISNLSFISKIIEKAVFKQLNNFLTITNCFDSFQSGFRAHHSTETGVVKVFNDIHINTDCGRTTVLVLLDLSAAFDTVDLDILLNRLESWVGLSGPVLNWFESYIKNRDFFVSIGNFSSERSKVTCGVPQGSILGPLLFNIYMLPLAKIITGHRISYHNYADDTQLYITMSPGDSEPIQSLNRCLEQINVWMCQNFLQLNRNKTEVIIFGPKEERTRVNAQLQLLQLKTSNQARNLGVVMDSDLNLQNHIKTVTKSAFYHLKNISRVRGLMSQHDLEKLIHAFIFSRIDYCNSVFTGLTNKSIKQLQLIQNAAARVLTKTRKIEHITPVLKSLHWLPVAQRIDFKILMLVYKSLNGLAPQYLKDLLLLYQPSRPLRSSGSGLLCIPRTRTRRGEAAFSFYAPQIWNKLPENCKTAETLGAFKSQLKTHLFRVAYG</sequence>
<protein>
    <recommendedName>
        <fullName evidence="1">Reverse transcriptase domain-containing protein</fullName>
    </recommendedName>
</protein>
<dbReference type="InterPro" id="IPR043502">
    <property type="entry name" value="DNA/RNA_pol_sf"/>
</dbReference>
<accession>A0A3P9NK18</accession>
<reference evidence="2" key="3">
    <citation type="submission" date="2025-09" db="UniProtKB">
        <authorList>
            <consortium name="Ensembl"/>
        </authorList>
    </citation>
    <scope>IDENTIFICATION</scope>
    <source>
        <strain evidence="2">Guanapo</strain>
    </source>
</reference>
<reference evidence="3" key="1">
    <citation type="submission" date="2013-11" db="EMBL/GenBank/DDBJ databases">
        <title>The genomic landscape of the Guanapo guppy.</title>
        <authorList>
            <person name="Kuenstner A."/>
            <person name="Dreyer C."/>
        </authorList>
    </citation>
    <scope>NUCLEOTIDE SEQUENCE</scope>
    <source>
        <strain evidence="3">Guanapo</strain>
    </source>
</reference>
<dbReference type="AlphaFoldDB" id="A0A3P9NK18"/>
<proteinExistence type="predicted"/>
<dbReference type="GeneTree" id="ENSGT01150000286986"/>
<dbReference type="SUPFAM" id="SSF56672">
    <property type="entry name" value="DNA/RNA polymerases"/>
    <property type="match status" value="1"/>
</dbReference>
<dbReference type="STRING" id="8081.ENSPREP00000009921"/>
<feature type="domain" description="Reverse transcriptase" evidence="1">
    <location>
        <begin position="62"/>
        <end position="336"/>
    </location>
</feature>
<evidence type="ECO:0000259" key="1">
    <source>
        <dbReference type="PROSITE" id="PS50878"/>
    </source>
</evidence>
<dbReference type="PANTHER" id="PTHR33332">
    <property type="entry name" value="REVERSE TRANSCRIPTASE DOMAIN-CONTAINING PROTEIN"/>
    <property type="match status" value="1"/>
</dbReference>
<dbReference type="PROSITE" id="PS50878">
    <property type="entry name" value="RT_POL"/>
    <property type="match status" value="1"/>
</dbReference>
<dbReference type="Ensembl" id="ENSPRET00000010037.1">
    <property type="protein sequence ID" value="ENSPREP00000009921.1"/>
    <property type="gene ID" value="ENSPREG00000006761.1"/>
</dbReference>
<dbReference type="InterPro" id="IPR000477">
    <property type="entry name" value="RT_dom"/>
</dbReference>
<name>A0A3P9NK18_POERE</name>
<evidence type="ECO:0000313" key="3">
    <source>
        <dbReference type="Proteomes" id="UP000242638"/>
    </source>
</evidence>
<dbReference type="OMA" id="AMADWIW"/>
<keyword evidence="3" id="KW-1185">Reference proteome</keyword>